<keyword evidence="2" id="KW-1185">Reference proteome</keyword>
<dbReference type="AlphaFoldDB" id="R4YVI0"/>
<evidence type="ECO:0000313" key="2">
    <source>
        <dbReference type="Proteomes" id="UP000018291"/>
    </source>
</evidence>
<dbReference type="HOGENOM" id="CLU_1999747_0_0_11"/>
<organism evidence="1 2">
    <name type="scientific">Candidatus Neomicrothrix parvicella RN1</name>
    <dbReference type="NCBI Taxonomy" id="1229780"/>
    <lineage>
        <taxon>Bacteria</taxon>
        <taxon>Bacillati</taxon>
        <taxon>Actinomycetota</taxon>
        <taxon>Acidimicrobiia</taxon>
        <taxon>Acidimicrobiales</taxon>
        <taxon>Microthrixaceae</taxon>
        <taxon>Candidatus Neomicrothrix</taxon>
    </lineage>
</organism>
<gene>
    <name evidence="1" type="ORF">BN381_10140</name>
</gene>
<accession>R4YVI0</accession>
<name>R4YVI0_9ACTN</name>
<reference evidence="1 2" key="1">
    <citation type="journal article" date="2013" name="ISME J.">
        <title>Metabolic model for the filamentous 'Candidatus Microthrix parvicella' based on genomic and metagenomic analyses.</title>
        <authorList>
            <person name="Jon McIlroy S."/>
            <person name="Kristiansen R."/>
            <person name="Albertsen M."/>
            <person name="Michael Karst S."/>
            <person name="Rossetti S."/>
            <person name="Lund Nielsen J."/>
            <person name="Tandoi V."/>
            <person name="James Seviour R."/>
            <person name="Nielsen P.H."/>
        </authorList>
    </citation>
    <scope>NUCLEOTIDE SEQUENCE [LARGE SCALE GENOMIC DNA]</scope>
    <source>
        <strain evidence="1 2">RN1</strain>
    </source>
</reference>
<dbReference type="RefSeq" id="WP_012222798.1">
    <property type="nucleotide sequence ID" value="NZ_HG422565.1"/>
</dbReference>
<comment type="caution">
    <text evidence="1">The sequence shown here is derived from an EMBL/GenBank/DDBJ whole genome shotgun (WGS) entry which is preliminary data.</text>
</comment>
<sequence>MLSETNGRFCFAFDYPETFLESGDEYESYLQQDPGLWHITESNNSPGSFVEGTGEDDSLNGWRVTVMSTDHVADPMMETRRVVKNGDFHVSFTGAAPESVFAEYEPIFDYLAGSLTVIEGCEGF</sequence>
<protein>
    <submittedName>
        <fullName evidence="1">Uncharacterized protein</fullName>
    </submittedName>
</protein>
<proteinExistence type="predicted"/>
<evidence type="ECO:0000313" key="1">
    <source>
        <dbReference type="EMBL" id="CCM61909.1"/>
    </source>
</evidence>
<dbReference type="EMBL" id="CANL01000001">
    <property type="protein sequence ID" value="CCM61909.1"/>
    <property type="molecule type" value="Genomic_DNA"/>
</dbReference>
<dbReference type="Proteomes" id="UP000018291">
    <property type="component" value="Unassembled WGS sequence"/>
</dbReference>